<dbReference type="GO" id="GO:0006729">
    <property type="term" value="P:tetrahydrobiopterin biosynthetic process"/>
    <property type="evidence" value="ECO:0007669"/>
    <property type="project" value="UniProtKB-KW"/>
</dbReference>
<dbReference type="InParanoid" id="M4BJT2"/>
<evidence type="ECO:0000256" key="4">
    <source>
        <dbReference type="ARBA" id="ARBA00023002"/>
    </source>
</evidence>
<dbReference type="PANTHER" id="PTHR15104">
    <property type="entry name" value="DIHYDROPTERIDINE REDUCTASE"/>
    <property type="match status" value="1"/>
</dbReference>
<sequence>MSTIRYQSVRLRNITLCHEPIGCHYRGERSLDSDCPICCIMSSKVLVIGVGFDANEEAEHNVLLPKSNVLKEAKQTLQEISSRYGNVNSVVCTAGGWAGGSIRDASSLANLSDMTAKNLESAFLATYLASHLLVPGGLLVLTGATAALKATPGMVSYGASKVATHHLVASAVTELPESASVLGVLPTTIDTPMNRQFMADADYSSWTKVEDIAQKIYEWSIASHAARPPSGHLVTCVTENNTTDWTDVGNPFL</sequence>
<dbReference type="OMA" id="KNYWVGS"/>
<dbReference type="Pfam" id="PF00106">
    <property type="entry name" value="adh_short"/>
    <property type="match status" value="1"/>
</dbReference>
<dbReference type="Proteomes" id="UP000011713">
    <property type="component" value="Unassembled WGS sequence"/>
</dbReference>
<dbReference type="GO" id="GO:0004155">
    <property type="term" value="F:6,7-dihydropteridine reductase activity"/>
    <property type="evidence" value="ECO:0007669"/>
    <property type="project" value="UniProtKB-EC"/>
</dbReference>
<dbReference type="HOGENOM" id="CLU_010194_22_0_1"/>
<dbReference type="EMBL" id="JH598330">
    <property type="status" value="NOT_ANNOTATED_CDS"/>
    <property type="molecule type" value="Genomic_DNA"/>
</dbReference>
<keyword evidence="4" id="KW-0560">Oxidoreductase</keyword>
<dbReference type="AlphaFoldDB" id="M4BJT2"/>
<evidence type="ECO:0000256" key="8">
    <source>
        <dbReference type="ARBA" id="ARBA00041348"/>
    </source>
</evidence>
<keyword evidence="5" id="KW-0783">Tetrahydrobiopterin biosynthesis</keyword>
<evidence type="ECO:0000256" key="3">
    <source>
        <dbReference type="ARBA" id="ARBA00022857"/>
    </source>
</evidence>
<dbReference type="FunFam" id="3.40.50.720:FF:000157">
    <property type="entry name" value="Quinoid dihydropteridine reductase"/>
    <property type="match status" value="1"/>
</dbReference>
<comment type="similarity">
    <text evidence="1">Belongs to the short-chain dehydrogenases/reductases (SDR) family.</text>
</comment>
<evidence type="ECO:0000256" key="2">
    <source>
        <dbReference type="ARBA" id="ARBA00011738"/>
    </source>
</evidence>
<dbReference type="eggNOG" id="KOG4022">
    <property type="taxonomic scope" value="Eukaryota"/>
</dbReference>
<dbReference type="GO" id="GO:0070404">
    <property type="term" value="F:NADH binding"/>
    <property type="evidence" value="ECO:0007669"/>
    <property type="project" value="TreeGrafter"/>
</dbReference>
<evidence type="ECO:0000256" key="6">
    <source>
        <dbReference type="ARBA" id="ARBA00039153"/>
    </source>
</evidence>
<name>M4BJT2_HYAAE</name>
<comment type="subunit">
    <text evidence="2">Homodimer.</text>
</comment>
<dbReference type="GO" id="GO:0006559">
    <property type="term" value="P:L-phenylalanine catabolic process"/>
    <property type="evidence" value="ECO:0007669"/>
    <property type="project" value="TreeGrafter"/>
</dbReference>
<keyword evidence="3" id="KW-0521">NADP</keyword>
<protein>
    <recommendedName>
        <fullName evidence="7">Dihydropteridine reductase</fullName>
        <ecNumber evidence="6">1.5.1.34</ecNumber>
    </recommendedName>
    <alternativeName>
        <fullName evidence="8">Quinoid dihydropteridine reductase</fullName>
    </alternativeName>
</protein>
<reference evidence="9" key="2">
    <citation type="submission" date="2015-06" db="UniProtKB">
        <authorList>
            <consortium name="EnsemblProtists"/>
        </authorList>
    </citation>
    <scope>IDENTIFICATION</scope>
    <source>
        <strain evidence="9">Emoy2</strain>
    </source>
</reference>
<dbReference type="InterPro" id="IPR036291">
    <property type="entry name" value="NAD(P)-bd_dom_sf"/>
</dbReference>
<dbReference type="STRING" id="559515.M4BJT2"/>
<dbReference type="EnsemblProtists" id="HpaT806663">
    <property type="protein sequence ID" value="HpaP806663"/>
    <property type="gene ID" value="HpaG806663"/>
</dbReference>
<evidence type="ECO:0000313" key="9">
    <source>
        <dbReference type="EnsemblProtists" id="HpaP806663"/>
    </source>
</evidence>
<evidence type="ECO:0000256" key="1">
    <source>
        <dbReference type="ARBA" id="ARBA00006484"/>
    </source>
</evidence>
<dbReference type="InterPro" id="IPR002347">
    <property type="entry name" value="SDR_fam"/>
</dbReference>
<dbReference type="PANTHER" id="PTHR15104:SF0">
    <property type="entry name" value="DIHYDROPTERIDINE REDUCTASE"/>
    <property type="match status" value="1"/>
</dbReference>
<dbReference type="EC" id="1.5.1.34" evidence="6"/>
<dbReference type="GO" id="GO:0070402">
    <property type="term" value="F:NADPH binding"/>
    <property type="evidence" value="ECO:0007669"/>
    <property type="project" value="TreeGrafter"/>
</dbReference>
<organism evidence="9 10">
    <name type="scientific">Hyaloperonospora arabidopsidis (strain Emoy2)</name>
    <name type="common">Downy mildew agent</name>
    <name type="synonym">Peronospora arabidopsidis</name>
    <dbReference type="NCBI Taxonomy" id="559515"/>
    <lineage>
        <taxon>Eukaryota</taxon>
        <taxon>Sar</taxon>
        <taxon>Stramenopiles</taxon>
        <taxon>Oomycota</taxon>
        <taxon>Peronosporomycetes</taxon>
        <taxon>Peronosporales</taxon>
        <taxon>Peronosporaceae</taxon>
        <taxon>Hyaloperonospora</taxon>
    </lineage>
</organism>
<dbReference type="VEuPathDB" id="FungiDB:HpaG806663"/>
<evidence type="ECO:0000313" key="10">
    <source>
        <dbReference type="Proteomes" id="UP000011713"/>
    </source>
</evidence>
<dbReference type="GO" id="GO:0005737">
    <property type="term" value="C:cytoplasm"/>
    <property type="evidence" value="ECO:0007669"/>
    <property type="project" value="TreeGrafter"/>
</dbReference>
<accession>M4BJT2</accession>
<evidence type="ECO:0000256" key="7">
    <source>
        <dbReference type="ARBA" id="ARBA00039520"/>
    </source>
</evidence>
<keyword evidence="10" id="KW-1185">Reference proteome</keyword>
<reference evidence="10" key="1">
    <citation type="journal article" date="2010" name="Science">
        <title>Signatures of adaptation to obligate biotrophy in the Hyaloperonospora arabidopsidis genome.</title>
        <authorList>
            <person name="Baxter L."/>
            <person name="Tripathy S."/>
            <person name="Ishaque N."/>
            <person name="Boot N."/>
            <person name="Cabral A."/>
            <person name="Kemen E."/>
            <person name="Thines M."/>
            <person name="Ah-Fong A."/>
            <person name="Anderson R."/>
            <person name="Badejoko W."/>
            <person name="Bittner-Eddy P."/>
            <person name="Boore J.L."/>
            <person name="Chibucos M.C."/>
            <person name="Coates M."/>
            <person name="Dehal P."/>
            <person name="Delehaunty K."/>
            <person name="Dong S."/>
            <person name="Downton P."/>
            <person name="Dumas B."/>
            <person name="Fabro G."/>
            <person name="Fronick C."/>
            <person name="Fuerstenberg S.I."/>
            <person name="Fulton L."/>
            <person name="Gaulin E."/>
            <person name="Govers F."/>
            <person name="Hughes L."/>
            <person name="Humphray S."/>
            <person name="Jiang R.H."/>
            <person name="Judelson H."/>
            <person name="Kamoun S."/>
            <person name="Kyung K."/>
            <person name="Meijer H."/>
            <person name="Minx P."/>
            <person name="Morris P."/>
            <person name="Nelson J."/>
            <person name="Phuntumart V."/>
            <person name="Qutob D."/>
            <person name="Rehmany A."/>
            <person name="Rougon-Cardoso A."/>
            <person name="Ryden P."/>
            <person name="Torto-Alalibo T."/>
            <person name="Studholme D."/>
            <person name="Wang Y."/>
            <person name="Win J."/>
            <person name="Wood J."/>
            <person name="Clifton S.W."/>
            <person name="Rogers J."/>
            <person name="Van den Ackerveken G."/>
            <person name="Jones J.D."/>
            <person name="McDowell J.M."/>
            <person name="Beynon J."/>
            <person name="Tyler B.M."/>
        </authorList>
    </citation>
    <scope>NUCLEOTIDE SEQUENCE [LARGE SCALE GENOMIC DNA]</scope>
    <source>
        <strain evidence="10">Emoy2</strain>
    </source>
</reference>
<evidence type="ECO:0000256" key="5">
    <source>
        <dbReference type="ARBA" id="ARBA00023007"/>
    </source>
</evidence>
<dbReference type="Gene3D" id="3.40.50.720">
    <property type="entry name" value="NAD(P)-binding Rossmann-like Domain"/>
    <property type="match status" value="1"/>
</dbReference>
<proteinExistence type="inferred from homology"/>
<dbReference type="SUPFAM" id="SSF51735">
    <property type="entry name" value="NAD(P)-binding Rossmann-fold domains"/>
    <property type="match status" value="1"/>
</dbReference>